<evidence type="ECO:0000313" key="2">
    <source>
        <dbReference type="EMBL" id="GAA1539666.1"/>
    </source>
</evidence>
<feature type="transmembrane region" description="Helical" evidence="1">
    <location>
        <begin position="261"/>
        <end position="281"/>
    </location>
</feature>
<dbReference type="Proteomes" id="UP001500842">
    <property type="component" value="Unassembled WGS sequence"/>
</dbReference>
<organism evidence="2 3">
    <name type="scientific">Nocardioides humi</name>
    <dbReference type="NCBI Taxonomy" id="449461"/>
    <lineage>
        <taxon>Bacteria</taxon>
        <taxon>Bacillati</taxon>
        <taxon>Actinomycetota</taxon>
        <taxon>Actinomycetes</taxon>
        <taxon>Propionibacteriales</taxon>
        <taxon>Nocardioidaceae</taxon>
        <taxon>Nocardioides</taxon>
    </lineage>
</organism>
<dbReference type="InterPro" id="IPR052524">
    <property type="entry name" value="MFS_Cyanate_Porter"/>
</dbReference>
<feature type="transmembrane region" description="Helical" evidence="1">
    <location>
        <begin position="33"/>
        <end position="57"/>
    </location>
</feature>
<dbReference type="PANTHER" id="PTHR23523">
    <property type="match status" value="1"/>
</dbReference>
<dbReference type="SUPFAM" id="SSF103473">
    <property type="entry name" value="MFS general substrate transporter"/>
    <property type="match status" value="1"/>
</dbReference>
<name>A0ABN2BG75_9ACTN</name>
<feature type="transmembrane region" description="Helical" evidence="1">
    <location>
        <begin position="123"/>
        <end position="145"/>
    </location>
</feature>
<feature type="transmembrane region" description="Helical" evidence="1">
    <location>
        <begin position="380"/>
        <end position="401"/>
    </location>
</feature>
<dbReference type="EMBL" id="BAAAOR010000037">
    <property type="protein sequence ID" value="GAA1539666.1"/>
    <property type="molecule type" value="Genomic_DNA"/>
</dbReference>
<feature type="transmembrane region" description="Helical" evidence="1">
    <location>
        <begin position="227"/>
        <end position="249"/>
    </location>
</feature>
<dbReference type="CDD" id="cd17339">
    <property type="entry name" value="MFS_NIMT_CynX_like"/>
    <property type="match status" value="1"/>
</dbReference>
<feature type="transmembrane region" description="Helical" evidence="1">
    <location>
        <begin position="318"/>
        <end position="340"/>
    </location>
</feature>
<feature type="transmembrane region" description="Helical" evidence="1">
    <location>
        <begin position="185"/>
        <end position="206"/>
    </location>
</feature>
<feature type="transmembrane region" description="Helical" evidence="1">
    <location>
        <begin position="63"/>
        <end position="88"/>
    </location>
</feature>
<proteinExistence type="predicted"/>
<dbReference type="PANTHER" id="PTHR23523:SF2">
    <property type="entry name" value="2-NITROIMIDAZOLE TRANSPORTER"/>
    <property type="match status" value="1"/>
</dbReference>
<gene>
    <name evidence="2" type="ORF">GCM10009788_48120</name>
</gene>
<sequence length="419" mass="41931">MIGCLSILGGMATSVHDAVAPGAAAPARARGGLGLTVAVLLVAFNLRLAITSLGALLDHLGDLGVSAATQGLLTSLPVLCFAVVGATAMALTRLVGVDRGLEAALGLLALGLVLRVLDGTPALIAGTAVACAGIALANVLIPAIVKEHFPERIGMMTGAYTAVLSLGSAAGAAVTVPIADAGGSWRVGLGAWALVAVAAALAWAPYCRRRDPQRSRPRGASLWRSPTAWAVTLLFGTQSLYAYVMMSWLPSLYADAGFSDAAAGLLLAVSIAIGVPFFFLAPSLAGRLRHQGHLVLALTLVTAGGWAGLWLAPAGGAWLWAALLGAGGAVFPVTLSFFALRTTSTADTASLSTMAQSVGYLLAAGGPFLVGVLHDASGSWALPCALLVGLGVVQASAGYVAGRPVRIGADSDSGAGAAR</sequence>
<evidence type="ECO:0000256" key="1">
    <source>
        <dbReference type="SAM" id="Phobius"/>
    </source>
</evidence>
<feature type="transmembrane region" description="Helical" evidence="1">
    <location>
        <begin position="352"/>
        <end position="374"/>
    </location>
</feature>
<dbReference type="InterPro" id="IPR036259">
    <property type="entry name" value="MFS_trans_sf"/>
</dbReference>
<dbReference type="InterPro" id="IPR011701">
    <property type="entry name" value="MFS"/>
</dbReference>
<protein>
    <submittedName>
        <fullName evidence="2">MFS transporter</fullName>
    </submittedName>
</protein>
<evidence type="ECO:0000313" key="3">
    <source>
        <dbReference type="Proteomes" id="UP001500842"/>
    </source>
</evidence>
<reference evidence="2 3" key="1">
    <citation type="journal article" date="2019" name="Int. J. Syst. Evol. Microbiol.">
        <title>The Global Catalogue of Microorganisms (GCM) 10K type strain sequencing project: providing services to taxonomists for standard genome sequencing and annotation.</title>
        <authorList>
            <consortium name="The Broad Institute Genomics Platform"/>
            <consortium name="The Broad Institute Genome Sequencing Center for Infectious Disease"/>
            <person name="Wu L."/>
            <person name="Ma J."/>
        </authorList>
    </citation>
    <scope>NUCLEOTIDE SEQUENCE [LARGE SCALE GENOMIC DNA]</scope>
    <source>
        <strain evidence="2 3">JCM 14942</strain>
    </source>
</reference>
<comment type="caution">
    <text evidence="2">The sequence shown here is derived from an EMBL/GenBank/DDBJ whole genome shotgun (WGS) entry which is preliminary data.</text>
</comment>
<keyword evidence="1" id="KW-0812">Transmembrane</keyword>
<feature type="transmembrane region" description="Helical" evidence="1">
    <location>
        <begin position="100"/>
        <end position="117"/>
    </location>
</feature>
<feature type="transmembrane region" description="Helical" evidence="1">
    <location>
        <begin position="157"/>
        <end position="179"/>
    </location>
</feature>
<keyword evidence="1" id="KW-1133">Transmembrane helix</keyword>
<keyword evidence="1" id="KW-0472">Membrane</keyword>
<keyword evidence="3" id="KW-1185">Reference proteome</keyword>
<accession>A0ABN2BG75</accession>
<dbReference type="Pfam" id="PF07690">
    <property type="entry name" value="MFS_1"/>
    <property type="match status" value="1"/>
</dbReference>
<feature type="transmembrane region" description="Helical" evidence="1">
    <location>
        <begin position="293"/>
        <end position="312"/>
    </location>
</feature>
<dbReference type="Gene3D" id="1.20.1250.20">
    <property type="entry name" value="MFS general substrate transporter like domains"/>
    <property type="match status" value="1"/>
</dbReference>